<protein>
    <recommendedName>
        <fullName evidence="3">Retrotransposon protein, putative, Ty1-copia subclass</fullName>
    </recommendedName>
</protein>
<dbReference type="EMBL" id="JARYMX010000005">
    <property type="protein sequence ID" value="KAJ9546979.1"/>
    <property type="molecule type" value="Genomic_DNA"/>
</dbReference>
<gene>
    <name evidence="1" type="ORF">OSB04_019522</name>
</gene>
<name>A0AA38WEC6_9ASTR</name>
<organism evidence="1 2">
    <name type="scientific">Centaurea solstitialis</name>
    <name type="common">yellow star-thistle</name>
    <dbReference type="NCBI Taxonomy" id="347529"/>
    <lineage>
        <taxon>Eukaryota</taxon>
        <taxon>Viridiplantae</taxon>
        <taxon>Streptophyta</taxon>
        <taxon>Embryophyta</taxon>
        <taxon>Tracheophyta</taxon>
        <taxon>Spermatophyta</taxon>
        <taxon>Magnoliopsida</taxon>
        <taxon>eudicotyledons</taxon>
        <taxon>Gunneridae</taxon>
        <taxon>Pentapetalae</taxon>
        <taxon>asterids</taxon>
        <taxon>campanulids</taxon>
        <taxon>Asterales</taxon>
        <taxon>Asteraceae</taxon>
        <taxon>Carduoideae</taxon>
        <taxon>Cardueae</taxon>
        <taxon>Centaureinae</taxon>
        <taxon>Centaurea</taxon>
    </lineage>
</organism>
<dbReference type="Proteomes" id="UP001172457">
    <property type="component" value="Chromosome 5"/>
</dbReference>
<keyword evidence="2" id="KW-1185">Reference proteome</keyword>
<dbReference type="AlphaFoldDB" id="A0AA38WEC6"/>
<evidence type="ECO:0000313" key="2">
    <source>
        <dbReference type="Proteomes" id="UP001172457"/>
    </source>
</evidence>
<comment type="caution">
    <text evidence="1">The sequence shown here is derived from an EMBL/GenBank/DDBJ whole genome shotgun (WGS) entry which is preliminary data.</text>
</comment>
<accession>A0AA38WEC6</accession>
<dbReference type="PANTHER" id="PTHR11439">
    <property type="entry name" value="GAG-POL-RELATED RETROTRANSPOSON"/>
    <property type="match status" value="1"/>
</dbReference>
<reference evidence="1" key="1">
    <citation type="submission" date="2023-03" db="EMBL/GenBank/DDBJ databases">
        <title>Chromosome-scale reference genome and RAD-based genetic map of yellow starthistle (Centaurea solstitialis) reveal putative structural variation and QTLs associated with invader traits.</title>
        <authorList>
            <person name="Reatini B."/>
            <person name="Cang F.A."/>
            <person name="Jiang Q."/>
            <person name="Mckibben M.T.W."/>
            <person name="Barker M.S."/>
            <person name="Rieseberg L.H."/>
            <person name="Dlugosch K.M."/>
        </authorList>
    </citation>
    <scope>NUCLEOTIDE SEQUENCE</scope>
    <source>
        <strain evidence="1">CAN-66</strain>
        <tissue evidence="1">Leaf</tissue>
    </source>
</reference>
<proteinExistence type="predicted"/>
<dbReference type="CDD" id="cd09272">
    <property type="entry name" value="RNase_HI_RT_Ty1"/>
    <property type="match status" value="1"/>
</dbReference>
<evidence type="ECO:0000313" key="1">
    <source>
        <dbReference type="EMBL" id="KAJ9546979.1"/>
    </source>
</evidence>
<sequence>MFLVFGGSEDEISVTGYTNTTFQADREDFRSQSGYVFTLNGGAISWKSSKQDTIADSTTDVEYIAASDAAKEAVWLRNFMIQGGFKRLRGFLEILGNEENDPERKPKSFLTKRETVAYAIYLVHVL</sequence>
<dbReference type="PANTHER" id="PTHR11439:SF496">
    <property type="entry name" value="RNA-DIRECTED DNA POLYMERASE"/>
    <property type="match status" value="1"/>
</dbReference>
<evidence type="ECO:0008006" key="3">
    <source>
        <dbReference type="Google" id="ProtNLM"/>
    </source>
</evidence>